<gene>
    <name evidence="2" type="ORF">OG477_01445</name>
</gene>
<sequence length="95" mass="10274">MAQSDDEGLGALEARLARDDPRFARALGAGRPTRPREYRRTGVWWMLTGAVAVLVTGIVVADGLLIAAGLVLSGIAGQLFDPHRPRTGRRCPPRR</sequence>
<evidence type="ECO:0000256" key="1">
    <source>
        <dbReference type="SAM" id="Phobius"/>
    </source>
</evidence>
<accession>A0AAU1HN98</accession>
<protein>
    <submittedName>
        <fullName evidence="2">DUF3040 domain-containing protein</fullName>
    </submittedName>
</protein>
<organism evidence="2">
    <name type="scientific">Streptomyces sp. NBC_00180</name>
    <dbReference type="NCBI Taxonomy" id="2903632"/>
    <lineage>
        <taxon>Bacteria</taxon>
        <taxon>Bacillati</taxon>
        <taxon>Actinomycetota</taxon>
        <taxon>Actinomycetes</taxon>
        <taxon>Kitasatosporales</taxon>
        <taxon>Streptomycetaceae</taxon>
        <taxon>Streptomyces</taxon>
    </lineage>
</organism>
<keyword evidence="1" id="KW-0812">Transmembrane</keyword>
<proteinExistence type="predicted"/>
<dbReference type="Pfam" id="PF11239">
    <property type="entry name" value="DUF3040"/>
    <property type="match status" value="1"/>
</dbReference>
<feature type="transmembrane region" description="Helical" evidence="1">
    <location>
        <begin position="43"/>
        <end position="76"/>
    </location>
</feature>
<reference evidence="2" key="1">
    <citation type="submission" date="2022-10" db="EMBL/GenBank/DDBJ databases">
        <title>The complete genomes of actinobacterial strains from the NBC collection.</title>
        <authorList>
            <person name="Joergensen T.S."/>
            <person name="Alvarez Arevalo M."/>
            <person name="Sterndorff E.B."/>
            <person name="Faurdal D."/>
            <person name="Vuksanovic O."/>
            <person name="Mourched A.-S."/>
            <person name="Charusanti P."/>
            <person name="Shaw S."/>
            <person name="Blin K."/>
            <person name="Weber T."/>
        </authorList>
    </citation>
    <scope>NUCLEOTIDE SEQUENCE</scope>
    <source>
        <strain evidence="2">NBC 00180</strain>
    </source>
</reference>
<keyword evidence="1" id="KW-1133">Transmembrane helix</keyword>
<keyword evidence="1" id="KW-0472">Membrane</keyword>
<dbReference type="InterPro" id="IPR021401">
    <property type="entry name" value="DUF3040"/>
</dbReference>
<dbReference type="EMBL" id="CP108140">
    <property type="protein sequence ID" value="WTP84112.1"/>
    <property type="molecule type" value="Genomic_DNA"/>
</dbReference>
<dbReference type="AlphaFoldDB" id="A0AAU1HN98"/>
<name>A0AAU1HN98_9ACTN</name>
<evidence type="ECO:0000313" key="2">
    <source>
        <dbReference type="EMBL" id="WTP84112.1"/>
    </source>
</evidence>